<sequence length="218" mass="23584">MEYKLSPSILAADFVNLGADIKKAQEAGADWLHIDVMDGQFVPSISMGIPVIESLRKAVDMFFDVHIMALDPTHLVDDFIKAGADMITVHAETCPHLDRTLRLIQEKGCRAGVAINPATPVNVLEHAIELADMVLIMTVNPGFGGQSYLPYCSEKVRQVRQEAEKRGLELDIQVDGGINRDTISEVLEAGANVIVAGSAVFKGDIAANVKELKGMMNG</sequence>
<evidence type="ECO:0000256" key="7">
    <source>
        <dbReference type="ARBA" id="ARBA00013188"/>
    </source>
</evidence>
<dbReference type="InterPro" id="IPR000056">
    <property type="entry name" value="Ribul_P_3_epim-like"/>
</dbReference>
<feature type="binding site" evidence="10">
    <location>
        <position position="66"/>
    </location>
    <ligand>
        <name>a divalent metal cation</name>
        <dbReference type="ChEBI" id="CHEBI:60240"/>
    </ligand>
</feature>
<comment type="cofactor">
    <cofactor evidence="5">
        <name>Fe(2+)</name>
        <dbReference type="ChEBI" id="CHEBI:29033"/>
    </cofactor>
</comment>
<evidence type="ECO:0000256" key="8">
    <source>
        <dbReference type="ARBA" id="ARBA00022723"/>
    </source>
</evidence>
<evidence type="ECO:0000256" key="4">
    <source>
        <dbReference type="ARBA" id="ARBA00001947"/>
    </source>
</evidence>
<feature type="binding site" evidence="10">
    <location>
        <begin position="175"/>
        <end position="177"/>
    </location>
    <ligand>
        <name>substrate</name>
    </ligand>
</feature>
<evidence type="ECO:0000256" key="11">
    <source>
        <dbReference type="PIRNR" id="PIRNR001461"/>
    </source>
</evidence>
<dbReference type="HAMAP" id="MF_02227">
    <property type="entry name" value="RPE"/>
    <property type="match status" value="1"/>
</dbReference>
<keyword evidence="8 10" id="KW-0479">Metal-binding</keyword>
<dbReference type="InterPro" id="IPR011060">
    <property type="entry name" value="RibuloseP-bd_barrel"/>
</dbReference>
<evidence type="ECO:0000313" key="13">
    <source>
        <dbReference type="Proteomes" id="UP000822142"/>
    </source>
</evidence>
<dbReference type="RefSeq" id="WP_173747244.1">
    <property type="nucleotide sequence ID" value="NZ_JAAITA010000001.1"/>
</dbReference>
<proteinExistence type="inferred from homology"/>
<accession>A0ABX2I3B7</accession>
<keyword evidence="9 10" id="KW-0413">Isomerase</keyword>
<dbReference type="EMBL" id="JAAITA010000001">
    <property type="protein sequence ID" value="NSJ84764.1"/>
    <property type="molecule type" value="Genomic_DNA"/>
</dbReference>
<dbReference type="InterPro" id="IPR026019">
    <property type="entry name" value="Ribul_P_3_epim"/>
</dbReference>
<reference evidence="12 13" key="1">
    <citation type="journal article" date="2020" name="Cell Host Microbe">
        <title>Functional and Genomic Variation between Human-Derived Isolates of Lachnospiraceae Reveals Inter- and Intra-Species Diversity.</title>
        <authorList>
            <person name="Sorbara M.T."/>
            <person name="Littmann E.R."/>
            <person name="Fontana E."/>
            <person name="Moody T.U."/>
            <person name="Kohout C.E."/>
            <person name="Gjonbalaj M."/>
            <person name="Eaton V."/>
            <person name="Seok R."/>
            <person name="Leiner I.M."/>
            <person name="Pamer E.G."/>
        </authorList>
    </citation>
    <scope>NUCLEOTIDE SEQUENCE [LARGE SCALE GENOMIC DNA]</scope>
    <source>
        <strain evidence="12 13">MSK.15.26</strain>
    </source>
</reference>
<comment type="cofactor">
    <cofactor evidence="4">
        <name>Zn(2+)</name>
        <dbReference type="ChEBI" id="CHEBI:29105"/>
    </cofactor>
</comment>
<dbReference type="CDD" id="cd00429">
    <property type="entry name" value="RPE"/>
    <property type="match status" value="1"/>
</dbReference>
<comment type="similarity">
    <text evidence="6 10 11">Belongs to the ribulose-phosphate 3-epimerase family.</text>
</comment>
<comment type="cofactor">
    <cofactor evidence="3">
        <name>Co(2+)</name>
        <dbReference type="ChEBI" id="CHEBI:48828"/>
    </cofactor>
</comment>
<feature type="binding site" evidence="10">
    <location>
        <begin position="197"/>
        <end position="198"/>
    </location>
    <ligand>
        <name>substrate</name>
    </ligand>
</feature>
<comment type="cofactor">
    <cofactor evidence="2">
        <name>Mn(2+)</name>
        <dbReference type="ChEBI" id="CHEBI:29035"/>
    </cofactor>
</comment>
<evidence type="ECO:0000256" key="2">
    <source>
        <dbReference type="ARBA" id="ARBA00001936"/>
    </source>
</evidence>
<dbReference type="InterPro" id="IPR013785">
    <property type="entry name" value="Aldolase_TIM"/>
</dbReference>
<evidence type="ECO:0000256" key="9">
    <source>
        <dbReference type="ARBA" id="ARBA00023235"/>
    </source>
</evidence>
<feature type="binding site" evidence="10">
    <location>
        <begin position="142"/>
        <end position="145"/>
    </location>
    <ligand>
        <name>substrate</name>
    </ligand>
</feature>
<feature type="binding site" evidence="10">
    <location>
        <position position="8"/>
    </location>
    <ligand>
        <name>substrate</name>
    </ligand>
</feature>
<comment type="function">
    <text evidence="10">Catalyzes the reversible epimerization of D-ribulose 5-phosphate to D-xylulose 5-phosphate.</text>
</comment>
<evidence type="ECO:0000256" key="5">
    <source>
        <dbReference type="ARBA" id="ARBA00001954"/>
    </source>
</evidence>
<dbReference type="GO" id="GO:0004750">
    <property type="term" value="F:D-ribulose-phosphate 3-epimerase activity"/>
    <property type="evidence" value="ECO:0007669"/>
    <property type="project" value="UniProtKB-EC"/>
</dbReference>
<gene>
    <name evidence="10" type="primary">rpe</name>
    <name evidence="12" type="ORF">G5A70_00890</name>
</gene>
<feature type="active site" description="Proton donor" evidence="10">
    <location>
        <position position="175"/>
    </location>
</feature>
<dbReference type="Proteomes" id="UP000822142">
    <property type="component" value="Unassembled WGS sequence"/>
</dbReference>
<evidence type="ECO:0000256" key="6">
    <source>
        <dbReference type="ARBA" id="ARBA00009541"/>
    </source>
</evidence>
<keyword evidence="13" id="KW-1185">Reference proteome</keyword>
<protein>
    <recommendedName>
        <fullName evidence="7 10">Ribulose-phosphate 3-epimerase</fullName>
        <ecNumber evidence="7 10">5.1.3.1</ecNumber>
    </recommendedName>
</protein>
<dbReference type="SUPFAM" id="SSF51366">
    <property type="entry name" value="Ribulose-phoshate binding barrel"/>
    <property type="match status" value="1"/>
</dbReference>
<feature type="binding site" evidence="10">
    <location>
        <position position="175"/>
    </location>
    <ligand>
        <name>a divalent metal cation</name>
        <dbReference type="ChEBI" id="CHEBI:60240"/>
    </ligand>
</feature>
<dbReference type="PANTHER" id="PTHR11749">
    <property type="entry name" value="RIBULOSE-5-PHOSPHATE-3-EPIMERASE"/>
    <property type="match status" value="1"/>
</dbReference>
<name>A0ABX2I3B7_BLAHA</name>
<organism evidence="12 13">
    <name type="scientific">Blautia hansenii</name>
    <name type="common">Ruminococcus hansenii</name>
    <dbReference type="NCBI Taxonomy" id="1322"/>
    <lineage>
        <taxon>Bacteria</taxon>
        <taxon>Bacillati</taxon>
        <taxon>Bacillota</taxon>
        <taxon>Clostridia</taxon>
        <taxon>Lachnospirales</taxon>
        <taxon>Lachnospiraceae</taxon>
        <taxon>Blautia</taxon>
    </lineage>
</organism>
<comment type="pathway">
    <text evidence="10">Carbohydrate degradation.</text>
</comment>
<evidence type="ECO:0000256" key="1">
    <source>
        <dbReference type="ARBA" id="ARBA00001782"/>
    </source>
</evidence>
<keyword evidence="10 11" id="KW-0119">Carbohydrate metabolism</keyword>
<dbReference type="Pfam" id="PF00834">
    <property type="entry name" value="Ribul_P_3_epim"/>
    <property type="match status" value="1"/>
</dbReference>
<dbReference type="PIRSF" id="PIRSF001461">
    <property type="entry name" value="RPE"/>
    <property type="match status" value="1"/>
</dbReference>
<comment type="cofactor">
    <cofactor evidence="10">
        <name>a divalent metal cation</name>
        <dbReference type="ChEBI" id="CHEBI:60240"/>
    </cofactor>
    <text evidence="10">Binds 1 divalent metal cation per subunit.</text>
</comment>
<evidence type="ECO:0000256" key="10">
    <source>
        <dbReference type="HAMAP-Rule" id="MF_02227"/>
    </source>
</evidence>
<evidence type="ECO:0000313" key="12">
    <source>
        <dbReference type="EMBL" id="NSJ84764.1"/>
    </source>
</evidence>
<evidence type="ECO:0000256" key="3">
    <source>
        <dbReference type="ARBA" id="ARBA00001941"/>
    </source>
</evidence>
<comment type="catalytic activity">
    <reaction evidence="1 10 11">
        <text>D-ribulose 5-phosphate = D-xylulose 5-phosphate</text>
        <dbReference type="Rhea" id="RHEA:13677"/>
        <dbReference type="ChEBI" id="CHEBI:57737"/>
        <dbReference type="ChEBI" id="CHEBI:58121"/>
        <dbReference type="EC" id="5.1.3.1"/>
    </reaction>
</comment>
<feature type="active site" description="Proton acceptor" evidence="10">
    <location>
        <position position="35"/>
    </location>
</feature>
<comment type="caution">
    <text evidence="12">The sequence shown here is derived from an EMBL/GenBank/DDBJ whole genome shotgun (WGS) entry which is preliminary data.</text>
</comment>
<dbReference type="EC" id="5.1.3.1" evidence="7 10"/>
<feature type="binding site" evidence="10">
    <location>
        <position position="33"/>
    </location>
    <ligand>
        <name>a divalent metal cation</name>
        <dbReference type="ChEBI" id="CHEBI:60240"/>
    </ligand>
</feature>
<feature type="binding site" evidence="10">
    <location>
        <position position="35"/>
    </location>
    <ligand>
        <name>a divalent metal cation</name>
        <dbReference type="ChEBI" id="CHEBI:60240"/>
    </ligand>
</feature>
<dbReference type="NCBIfam" id="TIGR01163">
    <property type="entry name" value="rpe"/>
    <property type="match status" value="1"/>
</dbReference>
<dbReference type="NCBIfam" id="NF004076">
    <property type="entry name" value="PRK05581.1-4"/>
    <property type="match status" value="1"/>
</dbReference>
<feature type="binding site" evidence="10">
    <location>
        <position position="66"/>
    </location>
    <ligand>
        <name>substrate</name>
    </ligand>
</feature>
<dbReference type="Gene3D" id="3.20.20.70">
    <property type="entry name" value="Aldolase class I"/>
    <property type="match status" value="1"/>
</dbReference>